<proteinExistence type="predicted"/>
<keyword evidence="4" id="KW-1185">Reference proteome</keyword>
<accession>A0ABP6LC19</accession>
<gene>
    <name evidence="3" type="ORF">GCM10017559_79050</name>
</gene>
<evidence type="ECO:0000313" key="4">
    <source>
        <dbReference type="Proteomes" id="UP001499930"/>
    </source>
</evidence>
<dbReference type="RefSeq" id="WP_344906793.1">
    <property type="nucleotide sequence ID" value="NZ_BAAAWD010000029.1"/>
</dbReference>
<feature type="region of interest" description="Disordered" evidence="1">
    <location>
        <begin position="45"/>
        <end position="74"/>
    </location>
</feature>
<dbReference type="InterPro" id="IPR024311">
    <property type="entry name" value="Lipocalin-like"/>
</dbReference>
<feature type="domain" description="Lipocalin-like" evidence="2">
    <location>
        <begin position="4"/>
        <end position="138"/>
    </location>
</feature>
<sequence length="139" mass="14769">MNLVGAWRLVEWRIGGPGSKVSYPFGRDAVGLLCYTPDGYMSMTVAGGKDAPSPVESGGSGESPRAAFPGEPERAPTPFLAYAGRYEVRAGQIAHDIEVAIDPALAGVVQVRELNADDDRLVLAAAEGGSWHTVIWRRS</sequence>
<dbReference type="Proteomes" id="UP001499930">
    <property type="component" value="Unassembled WGS sequence"/>
</dbReference>
<dbReference type="Pfam" id="PF13924">
    <property type="entry name" value="Lipocalin_5"/>
    <property type="match status" value="1"/>
</dbReference>
<evidence type="ECO:0000313" key="3">
    <source>
        <dbReference type="EMBL" id="GAA3039057.1"/>
    </source>
</evidence>
<protein>
    <recommendedName>
        <fullName evidence="2">Lipocalin-like domain-containing protein</fullName>
    </recommendedName>
</protein>
<evidence type="ECO:0000259" key="2">
    <source>
        <dbReference type="Pfam" id="PF13924"/>
    </source>
</evidence>
<name>A0ABP6LC19_9ACTN</name>
<dbReference type="EMBL" id="BAAAWD010000029">
    <property type="protein sequence ID" value="GAA3039057.1"/>
    <property type="molecule type" value="Genomic_DNA"/>
</dbReference>
<comment type="caution">
    <text evidence="3">The sequence shown here is derived from an EMBL/GenBank/DDBJ whole genome shotgun (WGS) entry which is preliminary data.</text>
</comment>
<evidence type="ECO:0000256" key="1">
    <source>
        <dbReference type="SAM" id="MobiDB-lite"/>
    </source>
</evidence>
<organism evidence="3 4">
    <name type="scientific">Streptosporangium longisporum</name>
    <dbReference type="NCBI Taxonomy" id="46187"/>
    <lineage>
        <taxon>Bacteria</taxon>
        <taxon>Bacillati</taxon>
        <taxon>Actinomycetota</taxon>
        <taxon>Actinomycetes</taxon>
        <taxon>Streptosporangiales</taxon>
        <taxon>Streptosporangiaceae</taxon>
        <taxon>Streptosporangium</taxon>
    </lineage>
</organism>
<reference evidence="4" key="1">
    <citation type="journal article" date="2019" name="Int. J. Syst. Evol. Microbiol.">
        <title>The Global Catalogue of Microorganisms (GCM) 10K type strain sequencing project: providing services to taxonomists for standard genome sequencing and annotation.</title>
        <authorList>
            <consortium name="The Broad Institute Genomics Platform"/>
            <consortium name="The Broad Institute Genome Sequencing Center for Infectious Disease"/>
            <person name="Wu L."/>
            <person name="Ma J."/>
        </authorList>
    </citation>
    <scope>NUCLEOTIDE SEQUENCE [LARGE SCALE GENOMIC DNA]</scope>
    <source>
        <strain evidence="4">JCM 3106</strain>
    </source>
</reference>